<reference evidence="11" key="1">
    <citation type="submission" date="2020-07" db="EMBL/GenBank/DDBJ databases">
        <title>The High-quality genome of the commercially important snow crab, Chionoecetes opilio.</title>
        <authorList>
            <person name="Jeong J.-H."/>
            <person name="Ryu S."/>
        </authorList>
    </citation>
    <scope>NUCLEOTIDE SEQUENCE</scope>
    <source>
        <strain evidence="11">MADBK_172401_WGS</strain>
        <tissue evidence="11">Digestive gland</tissue>
    </source>
</reference>
<dbReference type="Gene3D" id="1.20.5.1940">
    <property type="match status" value="1"/>
</dbReference>
<feature type="domain" description="SH3" evidence="9">
    <location>
        <begin position="119"/>
        <end position="178"/>
    </location>
</feature>
<accession>A0A8J4YLR7</accession>
<evidence type="ECO:0000256" key="1">
    <source>
        <dbReference type="ARBA" id="ARBA00004177"/>
    </source>
</evidence>
<dbReference type="SMART" id="SM00726">
    <property type="entry name" value="UIM"/>
    <property type="match status" value="1"/>
</dbReference>
<dbReference type="PROSITE" id="PS50330">
    <property type="entry name" value="UIM"/>
    <property type="match status" value="1"/>
</dbReference>
<dbReference type="EMBL" id="JACEEZ010008803">
    <property type="protein sequence ID" value="KAG0723005.1"/>
    <property type="molecule type" value="Genomic_DNA"/>
</dbReference>
<keyword evidence="12" id="KW-1185">Reference proteome</keyword>
<organism evidence="11 12">
    <name type="scientific">Chionoecetes opilio</name>
    <name type="common">Atlantic snow crab</name>
    <name type="synonym">Cancer opilio</name>
    <dbReference type="NCBI Taxonomy" id="41210"/>
    <lineage>
        <taxon>Eukaryota</taxon>
        <taxon>Metazoa</taxon>
        <taxon>Ecdysozoa</taxon>
        <taxon>Arthropoda</taxon>
        <taxon>Crustacea</taxon>
        <taxon>Multicrustacea</taxon>
        <taxon>Malacostraca</taxon>
        <taxon>Eumalacostraca</taxon>
        <taxon>Eucarida</taxon>
        <taxon>Decapoda</taxon>
        <taxon>Pleocyemata</taxon>
        <taxon>Brachyura</taxon>
        <taxon>Eubrachyura</taxon>
        <taxon>Majoidea</taxon>
        <taxon>Majidae</taxon>
        <taxon>Chionoecetes</taxon>
    </lineage>
</organism>
<dbReference type="InterPro" id="IPR002014">
    <property type="entry name" value="VHS_dom"/>
</dbReference>
<dbReference type="CDD" id="cd11820">
    <property type="entry name" value="SH3_STAM"/>
    <property type="match status" value="1"/>
</dbReference>
<dbReference type="OrthoDB" id="10068368at2759"/>
<gene>
    <name evidence="11" type="primary">STAM</name>
    <name evidence="11" type="ORF">GWK47_005775</name>
</gene>
<dbReference type="Proteomes" id="UP000770661">
    <property type="component" value="Unassembled WGS sequence"/>
</dbReference>
<feature type="region of interest" description="Disordered" evidence="8">
    <location>
        <begin position="1"/>
        <end position="20"/>
    </location>
</feature>
<evidence type="ECO:0000256" key="6">
    <source>
        <dbReference type="ARBA" id="ARBA00022927"/>
    </source>
</evidence>
<dbReference type="AlphaFoldDB" id="A0A8J4YLR7"/>
<dbReference type="GO" id="GO:0043328">
    <property type="term" value="P:protein transport to vacuole involved in ubiquitin-dependent protein catabolic process via the multivesicular body sorting pathway"/>
    <property type="evidence" value="ECO:0007669"/>
    <property type="project" value="TreeGrafter"/>
</dbReference>
<dbReference type="PANTHER" id="PTHR45929">
    <property type="entry name" value="JAK PATHWAY SIGNAL TRANSDUCTION ADAPTOR MOLECULE"/>
    <property type="match status" value="1"/>
</dbReference>
<dbReference type="GO" id="GO:0033565">
    <property type="term" value="C:ESCRT-0 complex"/>
    <property type="evidence" value="ECO:0007669"/>
    <property type="project" value="TreeGrafter"/>
</dbReference>
<evidence type="ECO:0000313" key="11">
    <source>
        <dbReference type="EMBL" id="KAG0723005.1"/>
    </source>
</evidence>
<comment type="subcellular location">
    <subcellularLocation>
        <location evidence="1">Endosome</location>
    </subcellularLocation>
</comment>
<dbReference type="InterPro" id="IPR036028">
    <property type="entry name" value="SH3-like_dom_sf"/>
</dbReference>
<dbReference type="InterPro" id="IPR008942">
    <property type="entry name" value="ENTH_VHS"/>
</dbReference>
<evidence type="ECO:0000256" key="5">
    <source>
        <dbReference type="ARBA" id="ARBA00022753"/>
    </source>
</evidence>
<name>A0A8J4YLR7_CHIOP</name>
<evidence type="ECO:0000259" key="9">
    <source>
        <dbReference type="PROSITE" id="PS50002"/>
    </source>
</evidence>
<dbReference type="PRINTS" id="PR00452">
    <property type="entry name" value="SH3DOMAIN"/>
</dbReference>
<dbReference type="GO" id="GO:0043130">
    <property type="term" value="F:ubiquitin binding"/>
    <property type="evidence" value="ECO:0007669"/>
    <property type="project" value="InterPro"/>
</dbReference>
<dbReference type="SUPFAM" id="SSF50044">
    <property type="entry name" value="SH3-domain"/>
    <property type="match status" value="1"/>
</dbReference>
<comment type="caution">
    <text evidence="11">The sequence shown here is derived from an EMBL/GenBank/DDBJ whole genome shotgun (WGS) entry which is preliminary data.</text>
</comment>
<dbReference type="Pfam" id="PF02809">
    <property type="entry name" value="UIM"/>
    <property type="match status" value="1"/>
</dbReference>
<dbReference type="SMART" id="SM00326">
    <property type="entry name" value="SH3"/>
    <property type="match status" value="1"/>
</dbReference>
<keyword evidence="3 7" id="KW-0728">SH3 domain</keyword>
<evidence type="ECO:0000256" key="7">
    <source>
        <dbReference type="PROSITE-ProRule" id="PRU00192"/>
    </source>
</evidence>
<dbReference type="PROSITE" id="PS50179">
    <property type="entry name" value="VHS"/>
    <property type="match status" value="1"/>
</dbReference>
<dbReference type="InterPro" id="IPR003903">
    <property type="entry name" value="UIM_dom"/>
</dbReference>
<comment type="similarity">
    <text evidence="2">Belongs to the STAM family.</text>
</comment>
<evidence type="ECO:0000256" key="4">
    <source>
        <dbReference type="ARBA" id="ARBA00022448"/>
    </source>
</evidence>
<evidence type="ECO:0000256" key="3">
    <source>
        <dbReference type="ARBA" id="ARBA00022443"/>
    </source>
</evidence>
<dbReference type="InterPro" id="IPR001452">
    <property type="entry name" value="SH3_domain"/>
</dbReference>
<keyword evidence="4" id="KW-0813">Transport</keyword>
<proteinExistence type="inferred from homology"/>
<evidence type="ECO:0000256" key="8">
    <source>
        <dbReference type="SAM" id="MobiDB-lite"/>
    </source>
</evidence>
<keyword evidence="5" id="KW-0967">Endosome</keyword>
<dbReference type="Gene3D" id="2.30.30.40">
    <property type="entry name" value="SH3 Domains"/>
    <property type="match status" value="1"/>
</dbReference>
<dbReference type="PANTHER" id="PTHR45929:SF3">
    <property type="entry name" value="JAK PATHWAY SIGNAL TRANSDUCTION ADAPTOR MOLECULE"/>
    <property type="match status" value="1"/>
</dbReference>
<dbReference type="InterPro" id="IPR050670">
    <property type="entry name" value="STAM"/>
</dbReference>
<dbReference type="Pfam" id="PF00018">
    <property type="entry name" value="SH3_1"/>
    <property type="match status" value="1"/>
</dbReference>
<dbReference type="Gene3D" id="1.25.40.90">
    <property type="match status" value="1"/>
</dbReference>
<dbReference type="GO" id="GO:0035091">
    <property type="term" value="F:phosphatidylinositol binding"/>
    <property type="evidence" value="ECO:0007669"/>
    <property type="project" value="InterPro"/>
</dbReference>
<protein>
    <submittedName>
        <fullName evidence="11">Signal transducing adapter molecule 1</fullName>
    </submittedName>
</protein>
<evidence type="ECO:0000256" key="2">
    <source>
        <dbReference type="ARBA" id="ARBA00009666"/>
    </source>
</evidence>
<feature type="domain" description="VHS" evidence="10">
    <location>
        <begin position="1"/>
        <end position="42"/>
    </location>
</feature>
<evidence type="ECO:0000259" key="10">
    <source>
        <dbReference type="PROSITE" id="PS50179"/>
    </source>
</evidence>
<feature type="region of interest" description="Disordered" evidence="8">
    <location>
        <begin position="42"/>
        <end position="66"/>
    </location>
</feature>
<evidence type="ECO:0000313" key="12">
    <source>
        <dbReference type="Proteomes" id="UP000770661"/>
    </source>
</evidence>
<sequence length="272" mass="29665">MVSDRMRDSLKKWSEGEFKGDPQLSLIPALYSKLKQEGYDFNVQSDSPKKTTPKLSTDPNVVHSKQEEDDIARAIQLSLQGGNGSSLSHSSHASNPYSVASAALTSDSVSVPVTSSPAKEPQKARALYDFEAAEDNELTFKAGEIVMVQDSSDPNWWKGTNHRGEGLFPANFVTLDLNADSDHPRSESGKRVSFSECVEVTEVEGAGGAEQVEVTGEVDEEKIDNLLHVLHEADPTGERSDPPQLAILEGNYSFSDNPQIDNCLGVRHPYDC</sequence>
<keyword evidence="6" id="KW-0653">Protein transport</keyword>
<dbReference type="PROSITE" id="PS50002">
    <property type="entry name" value="SH3"/>
    <property type="match status" value="1"/>
</dbReference>